<organism evidence="1 2">
    <name type="scientific">Kaistella carnis</name>
    <dbReference type="NCBI Taxonomy" id="1241979"/>
    <lineage>
        <taxon>Bacteria</taxon>
        <taxon>Pseudomonadati</taxon>
        <taxon>Bacteroidota</taxon>
        <taxon>Flavobacteriia</taxon>
        <taxon>Flavobacteriales</taxon>
        <taxon>Weeksellaceae</taxon>
        <taxon>Chryseobacterium group</taxon>
        <taxon>Kaistella</taxon>
    </lineage>
</organism>
<name>A0A3G8XRY4_9FLAO</name>
<dbReference type="AlphaFoldDB" id="A0A3G8XRY4"/>
<gene>
    <name evidence="1" type="ORF">EIB73_07275</name>
</gene>
<proteinExistence type="predicted"/>
<dbReference type="OrthoDB" id="1255059at2"/>
<accession>A0A3G8XRY4</accession>
<dbReference type="Proteomes" id="UP000270185">
    <property type="component" value="Chromosome"/>
</dbReference>
<protein>
    <submittedName>
        <fullName evidence="1">Uncharacterized protein</fullName>
    </submittedName>
</protein>
<evidence type="ECO:0000313" key="2">
    <source>
        <dbReference type="Proteomes" id="UP000270185"/>
    </source>
</evidence>
<dbReference type="KEGG" id="ccas:EIB73_07275"/>
<dbReference type="EMBL" id="CP034159">
    <property type="protein sequence ID" value="AZI32984.1"/>
    <property type="molecule type" value="Genomic_DNA"/>
</dbReference>
<keyword evidence="2" id="KW-1185">Reference proteome</keyword>
<dbReference type="RefSeq" id="WP_125023976.1">
    <property type="nucleotide sequence ID" value="NZ_CP034159.1"/>
</dbReference>
<reference evidence="2" key="1">
    <citation type="submission" date="2018-11" db="EMBL/GenBank/DDBJ databases">
        <title>Proposal to divide the Flavobacteriaceae and reorganize its genera based on Amino Acid Identity values calculated from whole genome sequences.</title>
        <authorList>
            <person name="Nicholson A.C."/>
            <person name="Gulvik C.A."/>
            <person name="Whitney A.M."/>
            <person name="Humrighouse B.W."/>
            <person name="Bell M."/>
            <person name="Holmes B."/>
            <person name="Steigerwalt A.G."/>
            <person name="Villarma A."/>
            <person name="Sheth M."/>
            <person name="Batra D."/>
            <person name="Pryor J."/>
            <person name="Bernardet J.-F."/>
            <person name="Hugo C."/>
            <person name="Kampfer P."/>
            <person name="Newman J.D."/>
            <person name="McQuiston J.R."/>
        </authorList>
    </citation>
    <scope>NUCLEOTIDE SEQUENCE [LARGE SCALE GENOMIC DNA]</scope>
    <source>
        <strain evidence="2">G0081</strain>
    </source>
</reference>
<evidence type="ECO:0000313" key="1">
    <source>
        <dbReference type="EMBL" id="AZI32984.1"/>
    </source>
</evidence>
<sequence length="229" mass="27015">MEKQQVTSFEMHNNEIIVAIKCLEKENEVGFDYFLEFTPISNELEKIATDQNQMHDSFYGAFDELNERFPWHDFQPVDIDEDFSEYVADLLVEKINDSNRLFRNAQKKEFEEILGIHLKTREVEVKTGIFSIDVESLNKVTEYDYQEFVDSYAQEIGQKFKLQSTVERWETFNAESFEFVGNIEIAGNSVILKDSDNDIRYILAADKYKFTVDPLTYSAEKWEWVSVRK</sequence>